<protein>
    <submittedName>
        <fullName evidence="1">Uncharacterized protein</fullName>
    </submittedName>
</protein>
<accession>A0A7L7L9S5</accession>
<organism evidence="1 2">
    <name type="scientific">Adhaeribacter radiodurans</name>
    <dbReference type="NCBI Taxonomy" id="2745197"/>
    <lineage>
        <taxon>Bacteria</taxon>
        <taxon>Pseudomonadati</taxon>
        <taxon>Bacteroidota</taxon>
        <taxon>Cytophagia</taxon>
        <taxon>Cytophagales</taxon>
        <taxon>Hymenobacteraceae</taxon>
        <taxon>Adhaeribacter</taxon>
    </lineage>
</organism>
<proteinExistence type="predicted"/>
<dbReference type="RefSeq" id="WP_182412062.1">
    <property type="nucleotide sequence ID" value="NZ_CP055153.1"/>
</dbReference>
<dbReference type="Proteomes" id="UP000514509">
    <property type="component" value="Chromosome"/>
</dbReference>
<evidence type="ECO:0000313" key="1">
    <source>
        <dbReference type="EMBL" id="QMU29602.1"/>
    </source>
</evidence>
<dbReference type="KEGG" id="add:HUW48_16870"/>
<sequence length="92" mass="10766">MENLTSPTNNIENTTNLIMQAFRHFNIQANDVLTYEQLTPYLEEHDEHNHFKDVQRDAEYHLMKEAYATPDASGLRLTPLGYNTLQENKEVK</sequence>
<dbReference type="EMBL" id="CP055153">
    <property type="protein sequence ID" value="QMU29602.1"/>
    <property type="molecule type" value="Genomic_DNA"/>
</dbReference>
<name>A0A7L7L9S5_9BACT</name>
<dbReference type="AlphaFoldDB" id="A0A7L7L9S5"/>
<gene>
    <name evidence="1" type="ORF">HUW48_16870</name>
</gene>
<keyword evidence="2" id="KW-1185">Reference proteome</keyword>
<reference evidence="1 2" key="2">
    <citation type="submission" date="2020-08" db="EMBL/GenBank/DDBJ databases">
        <title>Adhaeribacter dokdonensis sp. nov., isolated from the rhizosphere of Elymus tsukushiensis, a plant native to the Dokdo Islands, Republic of Korea.</title>
        <authorList>
            <person name="Ghim S.Y."/>
        </authorList>
    </citation>
    <scope>NUCLEOTIDE SEQUENCE [LARGE SCALE GENOMIC DNA]</scope>
    <source>
        <strain evidence="1 2">KUDC8001</strain>
    </source>
</reference>
<evidence type="ECO:0000313" key="2">
    <source>
        <dbReference type="Proteomes" id="UP000514509"/>
    </source>
</evidence>
<reference evidence="1 2" key="1">
    <citation type="submission" date="2020-06" db="EMBL/GenBank/DDBJ databases">
        <authorList>
            <person name="Hwang Y.J."/>
        </authorList>
    </citation>
    <scope>NUCLEOTIDE SEQUENCE [LARGE SCALE GENOMIC DNA]</scope>
    <source>
        <strain evidence="1 2">KUDC8001</strain>
    </source>
</reference>